<evidence type="ECO:0000313" key="2">
    <source>
        <dbReference type="EMBL" id="EKT76224.1"/>
    </source>
</evidence>
<dbReference type="GO" id="GO:0016491">
    <property type="term" value="F:oxidoreductase activity"/>
    <property type="evidence" value="ECO:0007669"/>
    <property type="project" value="InterPro"/>
</dbReference>
<feature type="non-terminal residue" evidence="2">
    <location>
        <position position="234"/>
    </location>
</feature>
<keyword evidence="2" id="KW-0436">Ligase</keyword>
<dbReference type="PANTHER" id="PTHR23026">
    <property type="entry name" value="NADPH NITROREDUCTASE"/>
    <property type="match status" value="1"/>
</dbReference>
<feature type="domain" description="Nitroreductase" evidence="1">
    <location>
        <begin position="57"/>
        <end position="225"/>
    </location>
</feature>
<reference evidence="2 3" key="1">
    <citation type="journal article" date="2013" name="Genome Announc.">
        <title>Draft Genome Sequence of Rhodococcus opacus Strain M213 Shows a Diverse Catabolic Potential.</title>
        <authorList>
            <person name="Pathak A."/>
            <person name="Green S.J."/>
            <person name="Ogram A."/>
            <person name="Chauhan A."/>
        </authorList>
    </citation>
    <scope>NUCLEOTIDE SEQUENCE [LARGE SCALE GENOMIC DNA]</scope>
    <source>
        <strain evidence="2 3">M213</strain>
    </source>
</reference>
<evidence type="ECO:0000259" key="1">
    <source>
        <dbReference type="Pfam" id="PF00881"/>
    </source>
</evidence>
<proteinExistence type="predicted"/>
<dbReference type="NCBIfam" id="NF009810">
    <property type="entry name" value="PRK13294.1"/>
    <property type="match status" value="1"/>
</dbReference>
<dbReference type="EMBL" id="AJYC02000443">
    <property type="protein sequence ID" value="EKT76224.1"/>
    <property type="molecule type" value="Genomic_DNA"/>
</dbReference>
<dbReference type="PANTHER" id="PTHR23026:SF123">
    <property type="entry name" value="NAD(P)H NITROREDUCTASE RV3131-RELATED"/>
    <property type="match status" value="1"/>
</dbReference>
<name>K8X3W2_RHOOP</name>
<gene>
    <name evidence="2" type="ORF">WSS_A43845</name>
</gene>
<dbReference type="InterPro" id="IPR019943">
    <property type="entry name" value="F420_FbiB_C"/>
</dbReference>
<dbReference type="InterPro" id="IPR000415">
    <property type="entry name" value="Nitroreductase-like"/>
</dbReference>
<protein>
    <submittedName>
        <fullName evidence="2">F420-0--gamma-glutamyl ligase</fullName>
    </submittedName>
</protein>
<accession>K8X3W2</accession>
<dbReference type="InterPro" id="IPR050627">
    <property type="entry name" value="Nitroreductase/BluB"/>
</dbReference>
<dbReference type="Pfam" id="PF00881">
    <property type="entry name" value="Nitroreductase"/>
    <property type="match status" value="1"/>
</dbReference>
<organism evidence="2 3">
    <name type="scientific">Rhodococcus opacus M213</name>
    <dbReference type="NCBI Taxonomy" id="1129896"/>
    <lineage>
        <taxon>Bacteria</taxon>
        <taxon>Bacillati</taxon>
        <taxon>Actinomycetota</taxon>
        <taxon>Actinomycetes</taxon>
        <taxon>Mycobacteriales</taxon>
        <taxon>Nocardiaceae</taxon>
        <taxon>Rhodococcus</taxon>
    </lineage>
</organism>
<comment type="caution">
    <text evidence="2">The sequence shown here is derived from an EMBL/GenBank/DDBJ whole genome shotgun (WGS) entry which is preliminary data.</text>
</comment>
<dbReference type="GO" id="GO:0016881">
    <property type="term" value="F:acid-amino acid ligase activity"/>
    <property type="evidence" value="ECO:0007669"/>
    <property type="project" value="InterPro"/>
</dbReference>
<evidence type="ECO:0000313" key="3">
    <source>
        <dbReference type="Proteomes" id="UP000005951"/>
    </source>
</evidence>
<dbReference type="SUPFAM" id="SSF55469">
    <property type="entry name" value="FMN-dependent nitroreductase-like"/>
    <property type="match status" value="1"/>
</dbReference>
<dbReference type="Proteomes" id="UP000005951">
    <property type="component" value="Unassembled WGS sequence"/>
</dbReference>
<dbReference type="Gene3D" id="3.40.109.10">
    <property type="entry name" value="NADH Oxidase"/>
    <property type="match status" value="1"/>
</dbReference>
<dbReference type="InterPro" id="IPR029479">
    <property type="entry name" value="Nitroreductase"/>
</dbReference>
<dbReference type="AlphaFoldDB" id="K8X3W2"/>
<sequence length="234" mass="25689">MVKGKLSGNPVAVVRGLTLQDDGTSARDVLRPGPDDMFWLGTSEAVRRGRREALLLRRSVRSFTDTAVDPQLIRTAVAEALTAPAPHHARPVRFVWLRSDVKRNRLLTAMREQWRTDLVSDALPPELVDRRMERGSILFDAPEMIVPFCVPDGAHDYPDVNRRQAEATMFTVSVGAAVHGLLVSLATQGVGSCWIGSTIFAPDVVRSQLDLPAEWRPLGAVAIGYAAQPPEPRP</sequence>
<dbReference type="NCBIfam" id="TIGR03553">
    <property type="entry name" value="F420_FbiB_CTERM"/>
    <property type="match status" value="1"/>
</dbReference>